<sequence>MAARGATAYGSALASDIIPVRVVNASYEAALLELRAPGSLSVVTDPAKRVKRQKVDAIVRELFAQGEAGPGAGPAVSDGLLARLLEVAPAGMGDLSGLSPGRPRGLFHRLYFGWLATKADAFRQFRAASPTPTSFRDQKGNRTGVAALRMMCATAPPLQGMSHGQVTEPPVGEPPVGEPPVTEPLVGQACHDP</sequence>
<dbReference type="Pfam" id="PF20557">
    <property type="entry name" value="DnaT_2"/>
    <property type="match status" value="1"/>
</dbReference>
<feature type="domain" description="Putative DnaT-like" evidence="2">
    <location>
        <begin position="6"/>
        <end position="85"/>
    </location>
</feature>
<comment type="caution">
    <text evidence="3">The sequence shown here is derived from an EMBL/GenBank/DDBJ whole genome shotgun (WGS) entry which is preliminary data.</text>
</comment>
<organism evidence="3 4">
    <name type="scientific">Aminobacter carboxidus</name>
    <dbReference type="NCBI Taxonomy" id="376165"/>
    <lineage>
        <taxon>Bacteria</taxon>
        <taxon>Pseudomonadati</taxon>
        <taxon>Pseudomonadota</taxon>
        <taxon>Alphaproteobacteria</taxon>
        <taxon>Hyphomicrobiales</taxon>
        <taxon>Phyllobacteriaceae</taxon>
        <taxon>Aminobacter</taxon>
    </lineage>
</organism>
<protein>
    <recommendedName>
        <fullName evidence="2">Putative DnaT-like domain-containing protein</fullName>
    </recommendedName>
</protein>
<evidence type="ECO:0000313" key="3">
    <source>
        <dbReference type="EMBL" id="MBE1208396.1"/>
    </source>
</evidence>
<keyword evidence="4" id="KW-1185">Reference proteome</keyword>
<evidence type="ECO:0000313" key="4">
    <source>
        <dbReference type="Proteomes" id="UP000598227"/>
    </source>
</evidence>
<reference evidence="3 4" key="1">
    <citation type="submission" date="2020-09" db="EMBL/GenBank/DDBJ databases">
        <title>Draft Genome Sequence of Aminobacter carboxidus type strain DSM 1086, a soil Gram-negative carboxydobacterium.</title>
        <authorList>
            <person name="Turrini P."/>
            <person name="Tescari M."/>
            <person name="Artuso I."/>
            <person name="Lugli G.A."/>
            <person name="Frangipani E."/>
            <person name="Ventura M."/>
            <person name="Visca P."/>
        </authorList>
    </citation>
    <scope>NUCLEOTIDE SEQUENCE [LARGE SCALE GENOMIC DNA]</scope>
    <source>
        <strain evidence="3 4">DSM 1086</strain>
    </source>
</reference>
<dbReference type="Proteomes" id="UP000598227">
    <property type="component" value="Unassembled WGS sequence"/>
</dbReference>
<dbReference type="InterPro" id="IPR046787">
    <property type="entry name" value="DnaT_2"/>
</dbReference>
<feature type="compositionally biased region" description="Pro residues" evidence="1">
    <location>
        <begin position="171"/>
        <end position="182"/>
    </location>
</feature>
<feature type="region of interest" description="Disordered" evidence="1">
    <location>
        <begin position="157"/>
        <end position="193"/>
    </location>
</feature>
<proteinExistence type="predicted"/>
<evidence type="ECO:0000259" key="2">
    <source>
        <dbReference type="Pfam" id="PF20557"/>
    </source>
</evidence>
<dbReference type="EMBL" id="JACZEP010000020">
    <property type="protein sequence ID" value="MBE1208396.1"/>
    <property type="molecule type" value="Genomic_DNA"/>
</dbReference>
<accession>A0ABR9GXI5</accession>
<gene>
    <name evidence="3" type="ORF">IHE39_29310</name>
</gene>
<name>A0ABR9GXI5_9HYPH</name>
<evidence type="ECO:0000256" key="1">
    <source>
        <dbReference type="SAM" id="MobiDB-lite"/>
    </source>
</evidence>
<dbReference type="RefSeq" id="WP_192568999.1">
    <property type="nucleotide sequence ID" value="NZ_JACZEP010000020.1"/>
</dbReference>